<evidence type="ECO:0000256" key="4">
    <source>
        <dbReference type="ARBA" id="ARBA00023125"/>
    </source>
</evidence>
<dbReference type="PANTHER" id="PTHR33217">
    <property type="entry name" value="TRANSPOSASE FOR INSERTION SEQUENCE ELEMENT IS1081"/>
    <property type="match status" value="1"/>
</dbReference>
<dbReference type="GO" id="GO:0006313">
    <property type="term" value="P:DNA transposition"/>
    <property type="evidence" value="ECO:0007669"/>
    <property type="project" value="UniProtKB-UniRule"/>
</dbReference>
<organism evidence="7 8">
    <name type="scientific">Candidatus Nitrospira neomarina</name>
    <dbReference type="NCBI Taxonomy" id="3020899"/>
    <lineage>
        <taxon>Bacteria</taxon>
        <taxon>Pseudomonadati</taxon>
        <taxon>Nitrospirota</taxon>
        <taxon>Nitrospiria</taxon>
        <taxon>Nitrospirales</taxon>
        <taxon>Nitrospiraceae</taxon>
        <taxon>Nitrospira</taxon>
    </lineage>
</organism>
<dbReference type="AlphaFoldDB" id="A0AA96K536"/>
<proteinExistence type="inferred from homology"/>
<comment type="function">
    <text evidence="1 6">Required for the transposition of the insertion element.</text>
</comment>
<reference evidence="7 8" key="1">
    <citation type="submission" date="2023-01" db="EMBL/GenBank/DDBJ databases">
        <title>Cultivation and genomic characterization of new, ubiquitous marine nitrite-oxidizing bacteria from the Nitrospirales.</title>
        <authorList>
            <person name="Mueller A.J."/>
            <person name="Daebeler A."/>
            <person name="Herbold C.W."/>
            <person name="Kirkegaard R.H."/>
            <person name="Daims H."/>
        </authorList>
    </citation>
    <scope>NUCLEOTIDE SEQUENCE [LARGE SCALE GENOMIC DNA]</scope>
    <source>
        <strain evidence="7 8">DK</strain>
    </source>
</reference>
<gene>
    <name evidence="7" type="ORF">PQG83_09760</name>
</gene>
<keyword evidence="3 6" id="KW-0815">Transposition</keyword>
<comment type="similarity">
    <text evidence="2 6">Belongs to the transposase mutator family.</text>
</comment>
<dbReference type="Pfam" id="PF00872">
    <property type="entry name" value="Transposase_mut"/>
    <property type="match status" value="1"/>
</dbReference>
<keyword evidence="4 6" id="KW-0238">DNA-binding</keyword>
<dbReference type="InterPro" id="IPR001207">
    <property type="entry name" value="Transposase_mutator"/>
</dbReference>
<dbReference type="GO" id="GO:0003677">
    <property type="term" value="F:DNA binding"/>
    <property type="evidence" value="ECO:0007669"/>
    <property type="project" value="UniProtKB-UniRule"/>
</dbReference>
<evidence type="ECO:0000256" key="2">
    <source>
        <dbReference type="ARBA" id="ARBA00010961"/>
    </source>
</evidence>
<name>A0AA96K536_9BACT</name>
<sequence length="359" mass="41002">MRSRLRDVVRGEMPLPSYQRLKTPGQFYEEVLEKLLRGVSAQQYEETVLDAAQAFGVSPSTISQKMVTLTAQKLKAFQERSLVAFRPFAIFLDTIHRGAEAFLVALGVDVSGQKMALGFWQGSSENHEIGGALFADLERRGLVLSKRILFVTDGGSGLLKALRERFGKKLVHQRCALHKSRNLQRHPAKRYRKEAHRRLTTALEHTSYADAKQMLRELETWLRTKNESAGDSLLEAFEELLTLHRLKVPPRLRKTLMSTNPIESMFSLVRHSERNIKRTRGSAMLQRWLGTVLLYCEQQFKRVKGFAGTAQVLATIEAEHMEQPFAPRRRWRKIGSRSENFNGLLDNFLFLAVVLNTVP</sequence>
<evidence type="ECO:0000256" key="6">
    <source>
        <dbReference type="RuleBase" id="RU365089"/>
    </source>
</evidence>
<evidence type="ECO:0000313" key="8">
    <source>
        <dbReference type="Proteomes" id="UP001302494"/>
    </source>
</evidence>
<evidence type="ECO:0000313" key="7">
    <source>
        <dbReference type="EMBL" id="WNM64019.1"/>
    </source>
</evidence>
<dbReference type="PANTHER" id="PTHR33217:SF7">
    <property type="entry name" value="TRANSPOSASE FOR INSERTION SEQUENCE ELEMENT IS1081"/>
    <property type="match status" value="1"/>
</dbReference>
<keyword evidence="8" id="KW-1185">Reference proteome</keyword>
<dbReference type="Proteomes" id="UP001302494">
    <property type="component" value="Chromosome"/>
</dbReference>
<evidence type="ECO:0000256" key="5">
    <source>
        <dbReference type="ARBA" id="ARBA00023172"/>
    </source>
</evidence>
<evidence type="ECO:0000256" key="1">
    <source>
        <dbReference type="ARBA" id="ARBA00002190"/>
    </source>
</evidence>
<dbReference type="GO" id="GO:0004803">
    <property type="term" value="F:transposase activity"/>
    <property type="evidence" value="ECO:0007669"/>
    <property type="project" value="UniProtKB-UniRule"/>
</dbReference>
<protein>
    <recommendedName>
        <fullName evidence="6">Mutator family transposase</fullName>
    </recommendedName>
</protein>
<evidence type="ECO:0000256" key="3">
    <source>
        <dbReference type="ARBA" id="ARBA00022578"/>
    </source>
</evidence>
<keyword evidence="6" id="KW-0814">Transposable element</keyword>
<dbReference type="KEGG" id="nneo:PQG83_09760"/>
<keyword evidence="5 6" id="KW-0233">DNA recombination</keyword>
<accession>A0AA96K536</accession>
<dbReference type="EMBL" id="CP116968">
    <property type="protein sequence ID" value="WNM64019.1"/>
    <property type="molecule type" value="Genomic_DNA"/>
</dbReference>